<comment type="catalytic activity">
    <reaction evidence="19">
        <text>a ribonucleoside 5'-triphosphate + 2 H2O = a ribonucleoside 5'-phosphate + 2 phosphate + 2 H(+)</text>
        <dbReference type="Rhea" id="RHEA:36795"/>
        <dbReference type="ChEBI" id="CHEBI:15377"/>
        <dbReference type="ChEBI" id="CHEBI:15378"/>
        <dbReference type="ChEBI" id="CHEBI:43474"/>
        <dbReference type="ChEBI" id="CHEBI:58043"/>
        <dbReference type="ChEBI" id="CHEBI:61557"/>
        <dbReference type="EC" id="3.6.1.5"/>
    </reaction>
</comment>
<evidence type="ECO:0000256" key="6">
    <source>
        <dbReference type="ARBA" id="ARBA00022475"/>
    </source>
</evidence>
<reference evidence="24" key="1">
    <citation type="submission" date="2011-08" db="EMBL/GenBank/DDBJ databases">
        <title>The draft genome of Latimeria chalumnae.</title>
        <authorList>
            <person name="Di Palma F."/>
            <person name="Alfoldi J."/>
            <person name="Johnson J."/>
            <person name="Berlin A."/>
            <person name="Gnerre S."/>
            <person name="Jaffe D."/>
            <person name="MacCallum I."/>
            <person name="Young S."/>
            <person name="Walker B.J."/>
            <person name="Lander E."/>
            <person name="Lindblad-Toh K."/>
        </authorList>
    </citation>
    <scope>NUCLEOTIDE SEQUENCE [LARGE SCALE GENOMIC DNA]</scope>
    <source>
        <strain evidence="24">Wild caught</strain>
    </source>
</reference>
<reference evidence="23" key="2">
    <citation type="submission" date="2025-08" db="UniProtKB">
        <authorList>
            <consortium name="Ensembl"/>
        </authorList>
    </citation>
    <scope>IDENTIFICATION</scope>
</reference>
<evidence type="ECO:0000256" key="21">
    <source>
        <dbReference type="PIRSR" id="PIRSR600407-2"/>
    </source>
</evidence>
<dbReference type="EMBL" id="AFYH01057044">
    <property type="status" value="NOT_ANNOTATED_CDS"/>
    <property type="molecule type" value="Genomic_DNA"/>
</dbReference>
<keyword evidence="16" id="KW-1015">Disulfide bond</keyword>
<dbReference type="Gene3D" id="3.30.420.40">
    <property type="match status" value="1"/>
</dbReference>
<feature type="transmembrane region" description="Helical" evidence="22">
    <location>
        <begin position="501"/>
        <end position="524"/>
    </location>
</feature>
<dbReference type="Gene3D" id="3.30.420.150">
    <property type="entry name" value="Exopolyphosphatase. Domain 2"/>
    <property type="match status" value="1"/>
</dbReference>
<feature type="active site" description="Proton acceptor" evidence="20">
    <location>
        <position position="197"/>
    </location>
</feature>
<evidence type="ECO:0000256" key="4">
    <source>
        <dbReference type="ARBA" id="ARBA00009283"/>
    </source>
</evidence>
<dbReference type="PANTHER" id="PTHR11782">
    <property type="entry name" value="ADENOSINE/GUANOSINE DIPHOSPHATASE"/>
    <property type="match status" value="1"/>
</dbReference>
<dbReference type="EC" id="3.6.1.5" evidence="5"/>
<dbReference type="GO" id="GO:0005886">
    <property type="term" value="C:plasma membrane"/>
    <property type="evidence" value="ECO:0007669"/>
    <property type="project" value="UniProtKB-SubCell"/>
</dbReference>
<accession>H3AWC6</accession>
<evidence type="ECO:0000256" key="14">
    <source>
        <dbReference type="ARBA" id="ARBA00022989"/>
    </source>
</evidence>
<dbReference type="Bgee" id="ENSLACG00000012280">
    <property type="expression patterns" value="Expressed in pelvic fin"/>
</dbReference>
<dbReference type="Proteomes" id="UP000008672">
    <property type="component" value="Unassembled WGS sequence"/>
</dbReference>
<keyword evidence="14 22" id="KW-1133">Transmembrane helix</keyword>
<keyword evidence="24" id="KW-1185">Reference proteome</keyword>
<proteinExistence type="inferred from homology"/>
<dbReference type="FunCoup" id="H3AWC6">
    <property type="interactions" value="277"/>
</dbReference>
<dbReference type="KEGG" id="lcm:102360392"/>
<evidence type="ECO:0000256" key="22">
    <source>
        <dbReference type="SAM" id="Phobius"/>
    </source>
</evidence>
<keyword evidence="11" id="KW-0106">Calcium</keyword>
<dbReference type="eggNOG" id="KOG1386">
    <property type="taxonomic scope" value="Eukaryota"/>
</dbReference>
<protein>
    <recommendedName>
        <fullName evidence="18">Ectonucleoside triphosphate diphosphohydrolase 8</fullName>
        <ecNumber evidence="5">3.6.1.5</ecNumber>
    </recommendedName>
</protein>
<dbReference type="CDD" id="cd24113">
    <property type="entry name" value="ASKHA_NBD_NTPDase8"/>
    <property type="match status" value="1"/>
</dbReference>
<dbReference type="InParanoid" id="H3AWC6"/>
<dbReference type="GeneTree" id="ENSGT01150000286965"/>
<dbReference type="EMBL" id="AFYH01057046">
    <property type="status" value="NOT_ANNOTATED_CDS"/>
    <property type="molecule type" value="Genomic_DNA"/>
</dbReference>
<evidence type="ECO:0000256" key="15">
    <source>
        <dbReference type="ARBA" id="ARBA00023136"/>
    </source>
</evidence>
<evidence type="ECO:0000256" key="8">
    <source>
        <dbReference type="ARBA" id="ARBA00022723"/>
    </source>
</evidence>
<dbReference type="GO" id="GO:0004050">
    <property type="term" value="F:apyrase activity"/>
    <property type="evidence" value="ECO:0007669"/>
    <property type="project" value="UniProtKB-EC"/>
</dbReference>
<evidence type="ECO:0000256" key="1">
    <source>
        <dbReference type="ARBA" id="ARBA00001913"/>
    </source>
</evidence>
<keyword evidence="7 22" id="KW-0812">Transmembrane</keyword>
<evidence type="ECO:0000313" key="23">
    <source>
        <dbReference type="Ensembl" id="ENSLACP00000013947.2"/>
    </source>
</evidence>
<dbReference type="GO" id="GO:0017111">
    <property type="term" value="F:ribonucleoside triphosphate phosphatase activity"/>
    <property type="evidence" value="ECO:0007669"/>
    <property type="project" value="TreeGrafter"/>
</dbReference>
<dbReference type="EMBL" id="AFYH01057045">
    <property type="status" value="NOT_ANNOTATED_CDS"/>
    <property type="molecule type" value="Genomic_DNA"/>
</dbReference>
<dbReference type="GO" id="GO:0009134">
    <property type="term" value="P:nucleoside diphosphate catabolic process"/>
    <property type="evidence" value="ECO:0007669"/>
    <property type="project" value="TreeGrafter"/>
</dbReference>
<evidence type="ECO:0000256" key="11">
    <source>
        <dbReference type="ARBA" id="ARBA00022837"/>
    </source>
</evidence>
<evidence type="ECO:0000256" key="5">
    <source>
        <dbReference type="ARBA" id="ARBA00012148"/>
    </source>
</evidence>
<comment type="cofactor">
    <cofactor evidence="2">
        <name>Mg(2+)</name>
        <dbReference type="ChEBI" id="CHEBI:18420"/>
    </cofactor>
</comment>
<evidence type="ECO:0000256" key="10">
    <source>
        <dbReference type="ARBA" id="ARBA00022801"/>
    </source>
</evidence>
<dbReference type="STRING" id="7897.ENSLACP00000013947"/>
<evidence type="ECO:0000256" key="9">
    <source>
        <dbReference type="ARBA" id="ARBA00022741"/>
    </source>
</evidence>
<evidence type="ECO:0000256" key="2">
    <source>
        <dbReference type="ARBA" id="ARBA00001946"/>
    </source>
</evidence>
<evidence type="ECO:0000256" key="13">
    <source>
        <dbReference type="ARBA" id="ARBA00022842"/>
    </source>
</evidence>
<dbReference type="Pfam" id="PF01150">
    <property type="entry name" value="GDA1_CD39"/>
    <property type="match status" value="1"/>
</dbReference>
<dbReference type="OrthoDB" id="6372431at2759"/>
<dbReference type="EMBL" id="AFYH01057047">
    <property type="status" value="NOT_ANNOTATED_CDS"/>
    <property type="molecule type" value="Genomic_DNA"/>
</dbReference>
<name>H3AWC6_LATCH</name>
<evidence type="ECO:0000256" key="20">
    <source>
        <dbReference type="PIRSR" id="PIRSR600407-1"/>
    </source>
</evidence>
<evidence type="ECO:0000256" key="7">
    <source>
        <dbReference type="ARBA" id="ARBA00022692"/>
    </source>
</evidence>
<dbReference type="Ensembl" id="ENSLACT00000014046.2">
    <property type="protein sequence ID" value="ENSLACP00000013947.2"/>
    <property type="gene ID" value="ENSLACG00000012280.2"/>
</dbReference>
<dbReference type="OMA" id="PYSHCAF"/>
<dbReference type="HOGENOM" id="CLU_010246_2_3_1"/>
<organism evidence="23 24">
    <name type="scientific">Latimeria chalumnae</name>
    <name type="common">Coelacanth</name>
    <dbReference type="NCBI Taxonomy" id="7897"/>
    <lineage>
        <taxon>Eukaryota</taxon>
        <taxon>Metazoa</taxon>
        <taxon>Chordata</taxon>
        <taxon>Craniata</taxon>
        <taxon>Vertebrata</taxon>
        <taxon>Euteleostomi</taxon>
        <taxon>Coelacanthiformes</taxon>
        <taxon>Coelacanthidae</taxon>
        <taxon>Latimeria</taxon>
    </lineage>
</organism>
<keyword evidence="10" id="KW-0378">Hydrolase</keyword>
<dbReference type="InterPro" id="IPR000407">
    <property type="entry name" value="GDA1_CD39_NTPase"/>
</dbReference>
<evidence type="ECO:0000256" key="3">
    <source>
        <dbReference type="ARBA" id="ARBA00004651"/>
    </source>
</evidence>
<evidence type="ECO:0000256" key="16">
    <source>
        <dbReference type="ARBA" id="ARBA00023157"/>
    </source>
</evidence>
<dbReference type="FunFam" id="3.30.420.150:FF:000002">
    <property type="entry name" value="Ectonucleoside triphosphate diphosphohydrolase 1"/>
    <property type="match status" value="1"/>
</dbReference>
<keyword evidence="15 22" id="KW-0472">Membrane</keyword>
<keyword evidence="13" id="KW-0460">Magnesium</keyword>
<feature type="binding site" evidence="21">
    <location>
        <begin position="237"/>
        <end position="241"/>
    </location>
    <ligand>
        <name>ATP</name>
        <dbReference type="ChEBI" id="CHEBI:30616"/>
    </ligand>
</feature>
<comment type="similarity">
    <text evidence="4">Belongs to the GDA1/CD39 NTPase family.</text>
</comment>
<reference evidence="23" key="3">
    <citation type="submission" date="2025-09" db="UniProtKB">
        <authorList>
            <consortium name="Ensembl"/>
        </authorList>
    </citation>
    <scope>IDENTIFICATION</scope>
</reference>
<keyword evidence="12 21" id="KW-0067">ATP-binding</keyword>
<evidence type="ECO:0000256" key="17">
    <source>
        <dbReference type="ARBA" id="ARBA00023180"/>
    </source>
</evidence>
<gene>
    <name evidence="23" type="primary">ENTPD8</name>
</gene>
<comment type="subcellular location">
    <subcellularLocation>
        <location evidence="3">Cell membrane</location>
        <topology evidence="3">Multi-pass membrane protein</topology>
    </subcellularLocation>
</comment>
<evidence type="ECO:0000256" key="12">
    <source>
        <dbReference type="ARBA" id="ARBA00022840"/>
    </source>
</evidence>
<dbReference type="GO" id="GO:0004382">
    <property type="term" value="F:GDP phosphatase activity"/>
    <property type="evidence" value="ECO:0007669"/>
    <property type="project" value="TreeGrafter"/>
</dbReference>
<dbReference type="AlphaFoldDB" id="H3AWC6"/>
<keyword evidence="9 21" id="KW-0547">Nucleotide-binding</keyword>
<keyword evidence="17" id="KW-0325">Glycoprotein</keyword>
<keyword evidence="8" id="KW-0479">Metal-binding</keyword>
<dbReference type="GO" id="GO:0005524">
    <property type="term" value="F:ATP binding"/>
    <property type="evidence" value="ECO:0007669"/>
    <property type="project" value="UniProtKB-KW"/>
</dbReference>
<dbReference type="FunFam" id="3.30.420.40:FF:000068">
    <property type="entry name" value="Ectonucleoside triphosphate diphosphohydrolase 1"/>
    <property type="match status" value="1"/>
</dbReference>
<keyword evidence="6" id="KW-1003">Cell membrane</keyword>
<comment type="cofactor">
    <cofactor evidence="1">
        <name>Ca(2+)</name>
        <dbReference type="ChEBI" id="CHEBI:29108"/>
    </cofactor>
</comment>
<dbReference type="GO" id="GO:0046872">
    <property type="term" value="F:metal ion binding"/>
    <property type="evidence" value="ECO:0007669"/>
    <property type="project" value="UniProtKB-KW"/>
</dbReference>
<evidence type="ECO:0000313" key="24">
    <source>
        <dbReference type="Proteomes" id="UP000008672"/>
    </source>
</evidence>
<feature type="transmembrane region" description="Helical" evidence="22">
    <location>
        <begin position="38"/>
        <end position="59"/>
    </location>
</feature>
<evidence type="ECO:0000256" key="19">
    <source>
        <dbReference type="ARBA" id="ARBA00049175"/>
    </source>
</evidence>
<dbReference type="GO" id="GO:0045134">
    <property type="term" value="F:UDP phosphatase activity"/>
    <property type="evidence" value="ECO:0007669"/>
    <property type="project" value="TreeGrafter"/>
</dbReference>
<evidence type="ECO:0000256" key="18">
    <source>
        <dbReference type="ARBA" id="ARBA00039598"/>
    </source>
</evidence>
<sequence length="528" mass="58508">MCSKAMIEETKGFRFWNNKVFTSRTENSPKMNHIGKSIVLVILGIAVISGVIALILSLVQITDIFPPAKIKYGMVFDAGSSHTSLYVYKWPADKENETGIVSQVLECEAKGGGISSYNNDPPKAGESLRTCLKEAQKAIPAGQHQETPVYLGATAGMRLLRKENDTQSNEVLLEVSKTIKQYPFRFGGAKILTGEVEGASGWMTVNYLLEGFIKYSFKGKWIHPPSTNILGALDLGGASTQITFVPNVVIKDKKTEKNLRLYGYNYTVYTHSYLCFGKDQMLKLMTAKLKQSTNSVNIDNPCYPDGYKGIVTMGSIYGSPCTTDLAPPSYSDQQNITFSGTGKPEECLAAVREIFNFTSCGNSQTCTFNGIYQPPVTGRFFAFSAFYYTIAFLNLTSGVSLEQANNTIRTFCKRPWTELAENYPKEKKQNRLQDYCASGYYILTLLVDAYKFDSTTWKSITFQRKAANTAIGWTLGYMLNQTNMVPSEAPGLLKGHNSRTWAAATFFIVFTIFLSLLALALLILNSKA</sequence>
<dbReference type="PANTHER" id="PTHR11782:SF31">
    <property type="entry name" value="ECTONUCLEOSIDE TRIPHOSPHATE DIPHOSPHOHYDROLASE 8"/>
    <property type="match status" value="1"/>
</dbReference>